<protein>
    <submittedName>
        <fullName evidence="1">Uncharacterized protein</fullName>
    </submittedName>
</protein>
<evidence type="ECO:0000313" key="1">
    <source>
        <dbReference type="EMBL" id="MCI86408.1"/>
    </source>
</evidence>
<accession>A0A392VDF2</accession>
<keyword evidence="2" id="KW-1185">Reference proteome</keyword>
<organism evidence="1 2">
    <name type="scientific">Trifolium medium</name>
    <dbReference type="NCBI Taxonomy" id="97028"/>
    <lineage>
        <taxon>Eukaryota</taxon>
        <taxon>Viridiplantae</taxon>
        <taxon>Streptophyta</taxon>
        <taxon>Embryophyta</taxon>
        <taxon>Tracheophyta</taxon>
        <taxon>Spermatophyta</taxon>
        <taxon>Magnoliopsida</taxon>
        <taxon>eudicotyledons</taxon>
        <taxon>Gunneridae</taxon>
        <taxon>Pentapetalae</taxon>
        <taxon>rosids</taxon>
        <taxon>fabids</taxon>
        <taxon>Fabales</taxon>
        <taxon>Fabaceae</taxon>
        <taxon>Papilionoideae</taxon>
        <taxon>50 kb inversion clade</taxon>
        <taxon>NPAAA clade</taxon>
        <taxon>Hologalegina</taxon>
        <taxon>IRL clade</taxon>
        <taxon>Trifolieae</taxon>
        <taxon>Trifolium</taxon>
    </lineage>
</organism>
<name>A0A392VDF2_9FABA</name>
<evidence type="ECO:0000313" key="2">
    <source>
        <dbReference type="Proteomes" id="UP000265520"/>
    </source>
</evidence>
<dbReference type="EMBL" id="LXQA011139749">
    <property type="protein sequence ID" value="MCI86408.1"/>
    <property type="molecule type" value="Genomic_DNA"/>
</dbReference>
<dbReference type="AlphaFoldDB" id="A0A392VDF2"/>
<dbReference type="Proteomes" id="UP000265520">
    <property type="component" value="Unassembled WGS sequence"/>
</dbReference>
<reference evidence="1 2" key="1">
    <citation type="journal article" date="2018" name="Front. Plant Sci.">
        <title>Red Clover (Trifolium pratense) and Zigzag Clover (T. medium) - A Picture of Genomic Similarities and Differences.</title>
        <authorList>
            <person name="Dluhosova J."/>
            <person name="Istvanek J."/>
            <person name="Nedelnik J."/>
            <person name="Repkova J."/>
        </authorList>
    </citation>
    <scope>NUCLEOTIDE SEQUENCE [LARGE SCALE GENOMIC DNA]</scope>
    <source>
        <strain evidence="2">cv. 10/8</strain>
        <tissue evidence="1">Leaf</tissue>
    </source>
</reference>
<proteinExistence type="predicted"/>
<comment type="caution">
    <text evidence="1">The sequence shown here is derived from an EMBL/GenBank/DDBJ whole genome shotgun (WGS) entry which is preliminary data.</text>
</comment>
<sequence>VLGVGGSWNVCYLRAGIV</sequence>
<feature type="non-terminal residue" evidence="1">
    <location>
        <position position="1"/>
    </location>
</feature>